<evidence type="ECO:0000313" key="10">
    <source>
        <dbReference type="Proteomes" id="UP000482800"/>
    </source>
</evidence>
<dbReference type="EMBL" id="BLPF01000001">
    <property type="protein sequence ID" value="GFJ79607.1"/>
    <property type="molecule type" value="Genomic_DNA"/>
</dbReference>
<feature type="transmembrane region" description="Helical" evidence="7">
    <location>
        <begin position="243"/>
        <end position="264"/>
    </location>
</feature>
<feature type="transmembrane region" description="Helical" evidence="7">
    <location>
        <begin position="134"/>
        <end position="160"/>
    </location>
</feature>
<keyword evidence="3" id="KW-1003">Cell membrane</keyword>
<dbReference type="GO" id="GO:0005886">
    <property type="term" value="C:plasma membrane"/>
    <property type="evidence" value="ECO:0007669"/>
    <property type="project" value="UniProtKB-SubCell"/>
</dbReference>
<evidence type="ECO:0000259" key="8">
    <source>
        <dbReference type="PROSITE" id="PS50928"/>
    </source>
</evidence>
<comment type="caution">
    <text evidence="9">The sequence shown here is derived from an EMBL/GenBank/DDBJ whole genome shotgun (WGS) entry which is preliminary data.</text>
</comment>
<evidence type="ECO:0000313" key="9">
    <source>
        <dbReference type="EMBL" id="GFJ79607.1"/>
    </source>
</evidence>
<accession>A0A6V8KD60</accession>
<gene>
    <name evidence="9" type="ORF">Phou_037870</name>
</gene>
<name>A0A6V8KD60_9ACTN</name>
<evidence type="ECO:0000256" key="2">
    <source>
        <dbReference type="ARBA" id="ARBA00022448"/>
    </source>
</evidence>
<keyword evidence="10" id="KW-1185">Reference proteome</keyword>
<dbReference type="SUPFAM" id="SSF161098">
    <property type="entry name" value="MetI-like"/>
    <property type="match status" value="1"/>
</dbReference>
<feature type="transmembrane region" description="Helical" evidence="7">
    <location>
        <begin position="68"/>
        <end position="92"/>
    </location>
</feature>
<feature type="transmembrane region" description="Helical" evidence="7">
    <location>
        <begin position="104"/>
        <end position="128"/>
    </location>
</feature>
<proteinExistence type="inferred from homology"/>
<reference evidence="9 10" key="1">
    <citation type="submission" date="2020-03" db="EMBL/GenBank/DDBJ databases">
        <title>Whole genome shotgun sequence of Phytohabitans houttuyneae NBRC 108639.</title>
        <authorList>
            <person name="Komaki H."/>
            <person name="Tamura T."/>
        </authorList>
    </citation>
    <scope>NUCLEOTIDE SEQUENCE [LARGE SCALE GENOMIC DNA]</scope>
    <source>
        <strain evidence="9 10">NBRC 108639</strain>
    </source>
</reference>
<comment type="subcellular location">
    <subcellularLocation>
        <location evidence="1 7">Cell membrane</location>
        <topology evidence="1 7">Multi-pass membrane protein</topology>
    </subcellularLocation>
</comment>
<protein>
    <submittedName>
        <fullName evidence="9">ABC transporter permease</fullName>
    </submittedName>
</protein>
<organism evidence="9 10">
    <name type="scientific">Phytohabitans houttuyneae</name>
    <dbReference type="NCBI Taxonomy" id="1076126"/>
    <lineage>
        <taxon>Bacteria</taxon>
        <taxon>Bacillati</taxon>
        <taxon>Actinomycetota</taxon>
        <taxon>Actinomycetes</taxon>
        <taxon>Micromonosporales</taxon>
        <taxon>Micromonosporaceae</taxon>
    </lineage>
</organism>
<comment type="similarity">
    <text evidence="7">Belongs to the binding-protein-dependent transport system permease family.</text>
</comment>
<dbReference type="Proteomes" id="UP000482800">
    <property type="component" value="Unassembled WGS sequence"/>
</dbReference>
<dbReference type="InterPro" id="IPR035906">
    <property type="entry name" value="MetI-like_sf"/>
</dbReference>
<dbReference type="InterPro" id="IPR050901">
    <property type="entry name" value="BP-dep_ABC_trans_perm"/>
</dbReference>
<feature type="transmembrane region" description="Helical" evidence="7">
    <location>
        <begin position="181"/>
        <end position="206"/>
    </location>
</feature>
<sequence length="274" mass="28963">MKTSRGWSIASYAVVGAFLVGVLVPIAAVVLNSFKRPNDIFSSGLKLAFTPTLDNYSKVLGQLQFQDFLVNSALVAAGSTVLSIVVGVPAAYALARLPIRGRELWAGAILFTRMVPAVALVVPMYVIFQRLELLGSYTALIAAHTTFNLPIVVWMMRSFFEELPPDLEEAALVDGAGRLGAFLRVAVPLTAPGLAATSVLCLLFSWNEFLFALVLSGRGTQTVPIGVASFIGTVSVDWGGSSAAAVLAMVPVFVLGLAAQRFLVRGLTFGAVKG</sequence>
<evidence type="ECO:0000256" key="3">
    <source>
        <dbReference type="ARBA" id="ARBA00022475"/>
    </source>
</evidence>
<dbReference type="PANTHER" id="PTHR32243:SF18">
    <property type="entry name" value="INNER MEMBRANE ABC TRANSPORTER PERMEASE PROTEIN YCJP"/>
    <property type="match status" value="1"/>
</dbReference>
<reference evidence="9 10" key="2">
    <citation type="submission" date="2020-03" db="EMBL/GenBank/DDBJ databases">
        <authorList>
            <person name="Ichikawa N."/>
            <person name="Kimura A."/>
            <person name="Kitahashi Y."/>
            <person name="Uohara A."/>
        </authorList>
    </citation>
    <scope>NUCLEOTIDE SEQUENCE [LARGE SCALE GENOMIC DNA]</scope>
    <source>
        <strain evidence="9 10">NBRC 108639</strain>
    </source>
</reference>
<feature type="domain" description="ABC transmembrane type-1" evidence="8">
    <location>
        <begin position="69"/>
        <end position="259"/>
    </location>
</feature>
<feature type="transmembrane region" description="Helical" evidence="7">
    <location>
        <begin position="12"/>
        <end position="34"/>
    </location>
</feature>
<dbReference type="AlphaFoldDB" id="A0A6V8KD60"/>
<keyword evidence="4 7" id="KW-0812">Transmembrane</keyword>
<evidence type="ECO:0000256" key="5">
    <source>
        <dbReference type="ARBA" id="ARBA00022989"/>
    </source>
</evidence>
<evidence type="ECO:0000256" key="7">
    <source>
        <dbReference type="RuleBase" id="RU363032"/>
    </source>
</evidence>
<dbReference type="RefSeq" id="WP_173057123.1">
    <property type="nucleotide sequence ID" value="NZ_BAABGO010000001.1"/>
</dbReference>
<dbReference type="CDD" id="cd06261">
    <property type="entry name" value="TM_PBP2"/>
    <property type="match status" value="1"/>
</dbReference>
<keyword evidence="2 7" id="KW-0813">Transport</keyword>
<dbReference type="InterPro" id="IPR000515">
    <property type="entry name" value="MetI-like"/>
</dbReference>
<dbReference type="GO" id="GO:0055085">
    <property type="term" value="P:transmembrane transport"/>
    <property type="evidence" value="ECO:0007669"/>
    <property type="project" value="InterPro"/>
</dbReference>
<dbReference type="Gene3D" id="1.10.3720.10">
    <property type="entry name" value="MetI-like"/>
    <property type="match status" value="1"/>
</dbReference>
<evidence type="ECO:0000256" key="1">
    <source>
        <dbReference type="ARBA" id="ARBA00004651"/>
    </source>
</evidence>
<dbReference type="PROSITE" id="PS50928">
    <property type="entry name" value="ABC_TM1"/>
    <property type="match status" value="1"/>
</dbReference>
<dbReference type="Pfam" id="PF00528">
    <property type="entry name" value="BPD_transp_1"/>
    <property type="match status" value="1"/>
</dbReference>
<dbReference type="PANTHER" id="PTHR32243">
    <property type="entry name" value="MALTOSE TRANSPORT SYSTEM PERMEASE-RELATED"/>
    <property type="match status" value="1"/>
</dbReference>
<keyword evidence="5 7" id="KW-1133">Transmembrane helix</keyword>
<evidence type="ECO:0000256" key="4">
    <source>
        <dbReference type="ARBA" id="ARBA00022692"/>
    </source>
</evidence>
<keyword evidence="6 7" id="KW-0472">Membrane</keyword>
<evidence type="ECO:0000256" key="6">
    <source>
        <dbReference type="ARBA" id="ARBA00023136"/>
    </source>
</evidence>